<name>A0A3A5KKZ2_9HYPH</name>
<reference evidence="1 2" key="1">
    <citation type="submission" date="2018-09" db="EMBL/GenBank/DDBJ databases">
        <title>Mesorhizobium carmichaelinearum sp. nov. isolated from Carmichaelinea spp. root nodules in New Zealand.</title>
        <authorList>
            <person name="De Meyer S.E."/>
        </authorList>
    </citation>
    <scope>NUCLEOTIDE SEQUENCE [LARGE SCALE GENOMIC DNA]</scope>
    <source>
        <strain evidence="1 2">ICMP19557</strain>
    </source>
</reference>
<dbReference type="RefSeq" id="WP_120016097.1">
    <property type="nucleotide sequence ID" value="NZ_QZWZ01000015.1"/>
</dbReference>
<protein>
    <submittedName>
        <fullName evidence="1">Putative RiPP</fullName>
    </submittedName>
</protein>
<organism evidence="1 2">
    <name type="scientific">Mesorhizobium waimense</name>
    <dbReference type="NCBI Taxonomy" id="1300307"/>
    <lineage>
        <taxon>Bacteria</taxon>
        <taxon>Pseudomonadati</taxon>
        <taxon>Pseudomonadota</taxon>
        <taxon>Alphaproteobacteria</taxon>
        <taxon>Hyphomicrobiales</taxon>
        <taxon>Phyllobacteriaceae</taxon>
        <taxon>Mesorhizobium</taxon>
    </lineage>
</organism>
<evidence type="ECO:0000313" key="1">
    <source>
        <dbReference type="EMBL" id="RJT36449.1"/>
    </source>
</evidence>
<dbReference type="Proteomes" id="UP000272706">
    <property type="component" value="Unassembled WGS sequence"/>
</dbReference>
<accession>A0A3A5KKZ2</accession>
<comment type="caution">
    <text evidence="1">The sequence shown here is derived from an EMBL/GenBank/DDBJ whole genome shotgun (WGS) entry which is preliminary data.</text>
</comment>
<proteinExistence type="predicted"/>
<sequence length="31" mass="3243">MKKTYEKPVLAKKGRLSAITAVNGASGPTPQ</sequence>
<dbReference type="EMBL" id="QZWZ01000015">
    <property type="protein sequence ID" value="RJT36449.1"/>
    <property type="molecule type" value="Genomic_DNA"/>
</dbReference>
<dbReference type="AlphaFoldDB" id="A0A3A5KKZ2"/>
<keyword evidence="2" id="KW-1185">Reference proteome</keyword>
<evidence type="ECO:0000313" key="2">
    <source>
        <dbReference type="Proteomes" id="UP000272706"/>
    </source>
</evidence>
<gene>
    <name evidence="1" type="ORF">D3227_20050</name>
</gene>